<dbReference type="PANTHER" id="PTHR33376">
    <property type="match status" value="1"/>
</dbReference>
<gene>
    <name evidence="5" type="ORF">HNQ80_000209</name>
</gene>
<comment type="caution">
    <text evidence="5">The sequence shown here is derived from an EMBL/GenBank/DDBJ whole genome shotgun (WGS) entry which is preliminary data.</text>
</comment>
<dbReference type="Pfam" id="PF03480">
    <property type="entry name" value="DctP"/>
    <property type="match status" value="1"/>
</dbReference>
<keyword evidence="3 4" id="KW-0732">Signal</keyword>
<keyword evidence="5" id="KW-0675">Receptor</keyword>
<evidence type="ECO:0000313" key="5">
    <source>
        <dbReference type="EMBL" id="MBB6214140.1"/>
    </source>
</evidence>
<dbReference type="GO" id="GO:0055085">
    <property type="term" value="P:transmembrane transport"/>
    <property type="evidence" value="ECO:0007669"/>
    <property type="project" value="InterPro"/>
</dbReference>
<protein>
    <submittedName>
        <fullName evidence="5">Tripartite ATP-independent transporter DctP family solute receptor</fullName>
    </submittedName>
</protein>
<dbReference type="CDD" id="cd13668">
    <property type="entry name" value="PBP2_TRAP_UehA_TeaA"/>
    <property type="match status" value="1"/>
</dbReference>
<sequence>MRKIVSMMLIMVLMMSLAVGCGPKPTAVENPGGQENGADTKPQETYTWRFAHEEIDGSVQDLYVKKFKEIIEKKSDGRINIEIYPVGQIGDATQQCELLQNGGIEFGIVSPGNTGTIVPENQLFSLHFLFTDDMDKNAEIFKTSKALNEMLSNKYLEKNIKVLAYWTEGAMQWTSGKPVNTPAQWKGFKMRTMPSPMIVAAYEAYGANPTPVPYMEVYSGLQLNMIEGQENPLFAIEEMKFYEVQKNLTLANSNLYVTTTAVNPDFFNSLPKDIQDMILETVDEIRDYSFEIQADLNGKALDKIKEKSEISIVELTAEEREAFREASKTAYDKYVKMVGPHSKEILDTLIAEVKAIESK</sequence>
<dbReference type="PANTHER" id="PTHR33376:SF7">
    <property type="entry name" value="C4-DICARBOXYLATE-BINDING PROTEIN DCTB"/>
    <property type="match status" value="1"/>
</dbReference>
<dbReference type="InterPro" id="IPR004682">
    <property type="entry name" value="TRAP_DctP"/>
</dbReference>
<comment type="similarity">
    <text evidence="1">Belongs to the bacterial solute-binding protein 7 family.</text>
</comment>
<dbReference type="NCBIfam" id="NF037995">
    <property type="entry name" value="TRAP_S1"/>
    <property type="match status" value="1"/>
</dbReference>
<reference evidence="5 6" key="1">
    <citation type="submission" date="2020-08" db="EMBL/GenBank/DDBJ databases">
        <title>Genomic Encyclopedia of Type Strains, Phase IV (KMG-IV): sequencing the most valuable type-strain genomes for metagenomic binning, comparative biology and taxonomic classification.</title>
        <authorList>
            <person name="Goeker M."/>
        </authorList>
    </citation>
    <scope>NUCLEOTIDE SEQUENCE [LARGE SCALE GENOMIC DNA]</scope>
    <source>
        <strain evidence="5 6">DSM 103526</strain>
    </source>
</reference>
<evidence type="ECO:0000256" key="1">
    <source>
        <dbReference type="ARBA" id="ARBA00009023"/>
    </source>
</evidence>
<dbReference type="PIRSF" id="PIRSF006470">
    <property type="entry name" value="DctB"/>
    <property type="match status" value="1"/>
</dbReference>
<evidence type="ECO:0000256" key="3">
    <source>
        <dbReference type="ARBA" id="ARBA00022729"/>
    </source>
</evidence>
<evidence type="ECO:0000256" key="4">
    <source>
        <dbReference type="SAM" id="SignalP"/>
    </source>
</evidence>
<dbReference type="EMBL" id="JACHEN010000001">
    <property type="protein sequence ID" value="MBB6214140.1"/>
    <property type="molecule type" value="Genomic_DNA"/>
</dbReference>
<dbReference type="InterPro" id="IPR018389">
    <property type="entry name" value="DctP_fam"/>
</dbReference>
<evidence type="ECO:0000313" key="6">
    <source>
        <dbReference type="Proteomes" id="UP000579281"/>
    </source>
</evidence>
<feature type="chain" id="PRO_5038407285" evidence="4">
    <location>
        <begin position="19"/>
        <end position="359"/>
    </location>
</feature>
<feature type="signal peptide" evidence="4">
    <location>
        <begin position="1"/>
        <end position="18"/>
    </location>
</feature>
<dbReference type="NCBIfam" id="TIGR00787">
    <property type="entry name" value="dctP"/>
    <property type="match status" value="1"/>
</dbReference>
<proteinExistence type="inferred from homology"/>
<dbReference type="RefSeq" id="WP_184307273.1">
    <property type="nucleotide sequence ID" value="NZ_JACHEN010000001.1"/>
</dbReference>
<dbReference type="InterPro" id="IPR038404">
    <property type="entry name" value="TRAP_DctP_sf"/>
</dbReference>
<dbReference type="AlphaFoldDB" id="A0A841KPW6"/>
<dbReference type="GO" id="GO:0030288">
    <property type="term" value="C:outer membrane-bounded periplasmic space"/>
    <property type="evidence" value="ECO:0007669"/>
    <property type="project" value="InterPro"/>
</dbReference>
<evidence type="ECO:0000256" key="2">
    <source>
        <dbReference type="ARBA" id="ARBA00022448"/>
    </source>
</evidence>
<dbReference type="Gene3D" id="3.40.190.170">
    <property type="entry name" value="Bacterial extracellular solute-binding protein, family 7"/>
    <property type="match status" value="1"/>
</dbReference>
<keyword evidence="6" id="KW-1185">Reference proteome</keyword>
<organism evidence="5 6">
    <name type="scientific">Anaerosolibacter carboniphilus</name>
    <dbReference type="NCBI Taxonomy" id="1417629"/>
    <lineage>
        <taxon>Bacteria</taxon>
        <taxon>Bacillati</taxon>
        <taxon>Bacillota</taxon>
        <taxon>Clostridia</taxon>
        <taxon>Peptostreptococcales</taxon>
        <taxon>Thermotaleaceae</taxon>
        <taxon>Anaerosolibacter</taxon>
    </lineage>
</organism>
<dbReference type="PROSITE" id="PS51257">
    <property type="entry name" value="PROKAR_LIPOPROTEIN"/>
    <property type="match status" value="1"/>
</dbReference>
<accession>A0A841KPW6</accession>
<name>A0A841KPW6_9FIRM</name>
<dbReference type="Proteomes" id="UP000579281">
    <property type="component" value="Unassembled WGS sequence"/>
</dbReference>
<keyword evidence="2" id="KW-0813">Transport</keyword>